<accession>B0DHN9</accession>
<keyword evidence="3" id="KW-1185">Reference proteome</keyword>
<evidence type="ECO:0000313" key="3">
    <source>
        <dbReference type="Proteomes" id="UP000001194"/>
    </source>
</evidence>
<dbReference type="InParanoid" id="B0DHN9"/>
<organism evidence="3">
    <name type="scientific">Laccaria bicolor (strain S238N-H82 / ATCC MYA-4686)</name>
    <name type="common">Bicoloured deceiver</name>
    <name type="synonym">Laccaria laccata var. bicolor</name>
    <dbReference type="NCBI Taxonomy" id="486041"/>
    <lineage>
        <taxon>Eukaryota</taxon>
        <taxon>Fungi</taxon>
        <taxon>Dikarya</taxon>
        <taxon>Basidiomycota</taxon>
        <taxon>Agaricomycotina</taxon>
        <taxon>Agaricomycetes</taxon>
        <taxon>Agaricomycetidae</taxon>
        <taxon>Agaricales</taxon>
        <taxon>Agaricineae</taxon>
        <taxon>Hydnangiaceae</taxon>
        <taxon>Laccaria</taxon>
    </lineage>
</organism>
<dbReference type="RefSeq" id="XP_001883544.1">
    <property type="nucleotide sequence ID" value="XM_001883509.1"/>
</dbReference>
<dbReference type="AlphaFoldDB" id="B0DHN9"/>
<gene>
    <name evidence="2" type="ORF">LACBIDRAFT_329322</name>
</gene>
<evidence type="ECO:0000313" key="2">
    <source>
        <dbReference type="EMBL" id="EDR05868.1"/>
    </source>
</evidence>
<dbReference type="Proteomes" id="UP000001194">
    <property type="component" value="Unassembled WGS sequence"/>
</dbReference>
<dbReference type="KEGG" id="lbc:LACBIDRAFT_329322"/>
<protein>
    <submittedName>
        <fullName evidence="2">Predicted protein</fullName>
    </submittedName>
</protein>
<dbReference type="HOGENOM" id="CLU_1004982_0_0_1"/>
<sequence>MVLSVFLVPRSPFSEEPTELVTSGWRRRRHRVMGGALQLDSALSRTDATNPLEMKPWRCFAMAQHVVFECRYIRPSMKTIPPPQYLCAPTSGKEGVEVTRTMLHPLPLLSSQRRRPTSSTHTFGIAHALIFLRSGDASELKKGSFWIEGTRVLVMHTQRRSLLRVPTTIPPLTSSVDSPYRCTIVEFRRLTQVWHEPHTSPLPPLQPTQRHAETLPQRSRTRHSLRSGTALFTLPRISIPFLLVFRLVPWVEKPDFMTPWCRSLGSFGAVMNEEGGH</sequence>
<dbReference type="GeneID" id="6079142"/>
<reference evidence="2 3" key="1">
    <citation type="journal article" date="2008" name="Nature">
        <title>The genome of Laccaria bicolor provides insights into mycorrhizal symbiosis.</title>
        <authorList>
            <person name="Martin F."/>
            <person name="Aerts A."/>
            <person name="Ahren D."/>
            <person name="Brun A."/>
            <person name="Danchin E.G.J."/>
            <person name="Duchaussoy F."/>
            <person name="Gibon J."/>
            <person name="Kohler A."/>
            <person name="Lindquist E."/>
            <person name="Pereda V."/>
            <person name="Salamov A."/>
            <person name="Shapiro H.J."/>
            <person name="Wuyts J."/>
            <person name="Blaudez D."/>
            <person name="Buee M."/>
            <person name="Brokstein P."/>
            <person name="Canbaeck B."/>
            <person name="Cohen D."/>
            <person name="Courty P.E."/>
            <person name="Coutinho P.M."/>
            <person name="Delaruelle C."/>
            <person name="Detter J.C."/>
            <person name="Deveau A."/>
            <person name="DiFazio S."/>
            <person name="Duplessis S."/>
            <person name="Fraissinet-Tachet L."/>
            <person name="Lucic E."/>
            <person name="Frey-Klett P."/>
            <person name="Fourrey C."/>
            <person name="Feussner I."/>
            <person name="Gay G."/>
            <person name="Grimwood J."/>
            <person name="Hoegger P.J."/>
            <person name="Jain P."/>
            <person name="Kilaru S."/>
            <person name="Labbe J."/>
            <person name="Lin Y.C."/>
            <person name="Legue V."/>
            <person name="Le Tacon F."/>
            <person name="Marmeisse R."/>
            <person name="Melayah D."/>
            <person name="Montanini B."/>
            <person name="Muratet M."/>
            <person name="Nehls U."/>
            <person name="Niculita-Hirzel H."/>
            <person name="Oudot-Le Secq M.P."/>
            <person name="Peter M."/>
            <person name="Quesneville H."/>
            <person name="Rajashekar B."/>
            <person name="Reich M."/>
            <person name="Rouhier N."/>
            <person name="Schmutz J."/>
            <person name="Yin T."/>
            <person name="Chalot M."/>
            <person name="Henrissat B."/>
            <person name="Kuees U."/>
            <person name="Lucas S."/>
            <person name="Van de Peer Y."/>
            <person name="Podila G.K."/>
            <person name="Polle A."/>
            <person name="Pukkila P.J."/>
            <person name="Richardson P.M."/>
            <person name="Rouze P."/>
            <person name="Sanders I.R."/>
            <person name="Stajich J.E."/>
            <person name="Tunlid A."/>
            <person name="Tuskan G."/>
            <person name="Grigoriev I.V."/>
        </authorList>
    </citation>
    <scope>NUCLEOTIDE SEQUENCE [LARGE SCALE GENOMIC DNA]</scope>
    <source>
        <strain evidence="3">S238N-H82 / ATCC MYA-4686</strain>
    </source>
</reference>
<proteinExistence type="predicted"/>
<feature type="region of interest" description="Disordered" evidence="1">
    <location>
        <begin position="198"/>
        <end position="222"/>
    </location>
</feature>
<name>B0DHN9_LACBS</name>
<dbReference type="EMBL" id="DS547111">
    <property type="protein sequence ID" value="EDR05868.1"/>
    <property type="molecule type" value="Genomic_DNA"/>
</dbReference>
<evidence type="ECO:0000256" key="1">
    <source>
        <dbReference type="SAM" id="MobiDB-lite"/>
    </source>
</evidence>